<protein>
    <submittedName>
        <fullName evidence="1">Uncharacterized protein</fullName>
    </submittedName>
</protein>
<reference evidence="1" key="1">
    <citation type="submission" date="2015-07" db="EMBL/GenBank/DDBJ databases">
        <title>Transcriptome Assembly of Anthurium amnicola.</title>
        <authorList>
            <person name="Suzuki J."/>
        </authorList>
    </citation>
    <scope>NUCLEOTIDE SEQUENCE</scope>
</reference>
<dbReference type="AlphaFoldDB" id="A0A1D1XJY6"/>
<name>A0A1D1XJY6_9ARAE</name>
<dbReference type="PANTHER" id="PTHR36071:SF1">
    <property type="entry name" value="DNA DOUBLE-STRAND BREAK REPAIR PROTEIN"/>
    <property type="match status" value="1"/>
</dbReference>
<organism evidence="1">
    <name type="scientific">Anthurium amnicola</name>
    <dbReference type="NCBI Taxonomy" id="1678845"/>
    <lineage>
        <taxon>Eukaryota</taxon>
        <taxon>Viridiplantae</taxon>
        <taxon>Streptophyta</taxon>
        <taxon>Embryophyta</taxon>
        <taxon>Tracheophyta</taxon>
        <taxon>Spermatophyta</taxon>
        <taxon>Magnoliopsida</taxon>
        <taxon>Liliopsida</taxon>
        <taxon>Araceae</taxon>
        <taxon>Pothoideae</taxon>
        <taxon>Potheae</taxon>
        <taxon>Anthurium</taxon>
    </lineage>
</organism>
<sequence>MALKEHGCHVATFERDLDMELVLDDGRRALSGILHEEKILKKKRRWLMASLVNSQSANKRLGTSRFFRNAYLPESFVRSDDVSLQDIRMLVQRGFRSSIKNKGFKRMHREMREIIEERPPELLAQSSSDHHFEKVNISLQILSDITSLASISSSLVSSISRILEVLEDLPSQALIAMNRKLKDVTVAPQFPVAFSCKRNILIERLRKKCHKILSTLTDGCKLPRSLAKALSVICLSLKQMTRQVDISTTKFFPFTPEIEDLHNEILKAIWSLPNVNRGELRHLQYLVAPNVNLPMKSLRKALHNYLLEYLFQCDEVPVPKPFFMALKLINKRYQHQIPGAEETAEEVESILNVSSHLRQMVLDSFPDENMDQEFASACAEGVSTNEDDCDIMIDENEDCSTFGYSDYLQICESYSDEEVEGTGESMPVDSCLTFNLEGRSSAQLMEGKGGVGCRLKEEPQLDQNGSSAESCHQLSPTKPNMTDRYLTLKSICDDTSLVAHKLIVQLIEEFVQKSNKKVHEATEFYLRDGASSTSNSQDTEKARSLPEELKAALLQVTGQRMPSFPNGGIERVKELMKWL</sequence>
<dbReference type="PANTHER" id="PTHR36071">
    <property type="entry name" value="DNA DOUBLE-STRAND BREAK REPAIR PROTEIN"/>
    <property type="match status" value="1"/>
</dbReference>
<dbReference type="EMBL" id="GDJX01025232">
    <property type="protein sequence ID" value="JAT42704.1"/>
    <property type="molecule type" value="Transcribed_RNA"/>
</dbReference>
<evidence type="ECO:0000313" key="1">
    <source>
        <dbReference type="EMBL" id="JAT42704.1"/>
    </source>
</evidence>
<gene>
    <name evidence="1" type="ORF">g.106531</name>
</gene>
<proteinExistence type="predicted"/>
<accession>A0A1D1XJY6</accession>